<accession>A0ABR2K8M8</accession>
<evidence type="ECO:0000313" key="1">
    <source>
        <dbReference type="EMBL" id="KAK8886832.1"/>
    </source>
</evidence>
<protein>
    <submittedName>
        <fullName evidence="1">Uncharacterized protein</fullName>
    </submittedName>
</protein>
<evidence type="ECO:0000313" key="2">
    <source>
        <dbReference type="Proteomes" id="UP001470230"/>
    </source>
</evidence>
<proteinExistence type="predicted"/>
<organism evidence="1 2">
    <name type="scientific">Tritrichomonas musculus</name>
    <dbReference type="NCBI Taxonomy" id="1915356"/>
    <lineage>
        <taxon>Eukaryota</taxon>
        <taxon>Metamonada</taxon>
        <taxon>Parabasalia</taxon>
        <taxon>Tritrichomonadida</taxon>
        <taxon>Tritrichomonadidae</taxon>
        <taxon>Tritrichomonas</taxon>
    </lineage>
</organism>
<reference evidence="1 2" key="1">
    <citation type="submission" date="2024-04" db="EMBL/GenBank/DDBJ databases">
        <title>Tritrichomonas musculus Genome.</title>
        <authorList>
            <person name="Alves-Ferreira E."/>
            <person name="Grigg M."/>
            <person name="Lorenzi H."/>
            <person name="Galac M."/>
        </authorList>
    </citation>
    <scope>NUCLEOTIDE SEQUENCE [LARGE SCALE GENOMIC DNA]</scope>
    <source>
        <strain evidence="1 2">EAF2021</strain>
    </source>
</reference>
<comment type="caution">
    <text evidence="1">The sequence shown here is derived from an EMBL/GenBank/DDBJ whole genome shotgun (WGS) entry which is preliminary data.</text>
</comment>
<keyword evidence="2" id="KW-1185">Reference proteome</keyword>
<sequence>MNCLSKKIYGQKTIGGAVIKKRNEQYGYFPLTSDQFFIIFLQKIYNLKIDEENISLLISWYNYLDENHLKTDDCEFYTQSSIAGCNISSRNILFSPKKKNHFKETEKNKQQIATARKSFIKHSYLKSIKQKLIQ</sequence>
<gene>
    <name evidence="1" type="ORF">M9Y10_037865</name>
</gene>
<dbReference type="Proteomes" id="UP001470230">
    <property type="component" value="Unassembled WGS sequence"/>
</dbReference>
<name>A0ABR2K8M8_9EUKA</name>
<dbReference type="EMBL" id="JAPFFF010000006">
    <property type="protein sequence ID" value="KAK8886832.1"/>
    <property type="molecule type" value="Genomic_DNA"/>
</dbReference>